<accession>A0A1C4XMV5</accession>
<protein>
    <submittedName>
        <fullName evidence="1">Uncharacterized protein</fullName>
    </submittedName>
</protein>
<evidence type="ECO:0000313" key="2">
    <source>
        <dbReference type="Proteomes" id="UP000198253"/>
    </source>
</evidence>
<reference evidence="2" key="1">
    <citation type="submission" date="2016-06" db="EMBL/GenBank/DDBJ databases">
        <authorList>
            <person name="Varghese N."/>
            <person name="Submissions Spin"/>
        </authorList>
    </citation>
    <scope>NUCLEOTIDE SEQUENCE [LARGE SCALE GENOMIC DNA]</scope>
    <source>
        <strain evidence="2">DSM 43816</strain>
    </source>
</reference>
<dbReference type="Proteomes" id="UP000198253">
    <property type="component" value="Chromosome I"/>
</dbReference>
<gene>
    <name evidence="1" type="ORF">GA0070618_3198</name>
</gene>
<name>A0A1C4XMV5_MICEC</name>
<dbReference type="OrthoDB" id="3374178at2"/>
<proteinExistence type="predicted"/>
<keyword evidence="2" id="KW-1185">Reference proteome</keyword>
<dbReference type="RefSeq" id="WP_088982336.1">
    <property type="nucleotide sequence ID" value="NZ_LT607413.1"/>
</dbReference>
<evidence type="ECO:0000313" key="1">
    <source>
        <dbReference type="EMBL" id="SCF09815.1"/>
    </source>
</evidence>
<dbReference type="InParanoid" id="A0A1C4XMV5"/>
<dbReference type="EMBL" id="LT607413">
    <property type="protein sequence ID" value="SCF09815.1"/>
    <property type="molecule type" value="Genomic_DNA"/>
</dbReference>
<dbReference type="AlphaFoldDB" id="A0A1C4XMV5"/>
<organism evidence="1 2">
    <name type="scientific">Micromonospora echinospora</name>
    <name type="common">Micromonospora purpurea</name>
    <dbReference type="NCBI Taxonomy" id="1877"/>
    <lineage>
        <taxon>Bacteria</taxon>
        <taxon>Bacillati</taxon>
        <taxon>Actinomycetota</taxon>
        <taxon>Actinomycetes</taxon>
        <taxon>Micromonosporales</taxon>
        <taxon>Micromonosporaceae</taxon>
        <taxon>Micromonospora</taxon>
    </lineage>
</organism>
<sequence>MKNIVINESYLRKLHGTYTKQVDEIDLMYGKNYPYGSLPDSTVDITKQFKLRIGPKGFTEAEDLTGAIDVVRAGLANRLKGARTELNNLEHGIKFLLADSDAVEQTSTLSAEQFEYFMPKAGG</sequence>